<proteinExistence type="predicted"/>
<evidence type="ECO:0000313" key="3">
    <source>
        <dbReference type="Proteomes" id="UP000287502"/>
    </source>
</evidence>
<name>A0A410JVT5_9BACT</name>
<dbReference type="InterPro" id="IPR012861">
    <property type="entry name" value="DUF1634"/>
</dbReference>
<keyword evidence="1" id="KW-1133">Transmembrane helix</keyword>
<dbReference type="EMBL" id="CP035108">
    <property type="protein sequence ID" value="QAR32302.1"/>
    <property type="molecule type" value="Genomic_DNA"/>
</dbReference>
<feature type="transmembrane region" description="Helical" evidence="1">
    <location>
        <begin position="86"/>
        <end position="104"/>
    </location>
</feature>
<keyword evidence="1" id="KW-0812">Transmembrane</keyword>
<dbReference type="KEGG" id="gtl:EP073_02480"/>
<evidence type="ECO:0000256" key="1">
    <source>
        <dbReference type="SAM" id="Phobius"/>
    </source>
</evidence>
<keyword evidence="1" id="KW-0472">Membrane</keyword>
<dbReference type="RefSeq" id="WP_128465589.1">
    <property type="nucleotide sequence ID" value="NZ_CP035108.1"/>
</dbReference>
<feature type="transmembrane region" description="Helical" evidence="1">
    <location>
        <begin position="12"/>
        <end position="36"/>
    </location>
</feature>
<dbReference type="Pfam" id="PF07843">
    <property type="entry name" value="DUF1634"/>
    <property type="match status" value="1"/>
</dbReference>
<feature type="transmembrane region" description="Helical" evidence="1">
    <location>
        <begin position="56"/>
        <end position="74"/>
    </location>
</feature>
<evidence type="ECO:0000313" key="2">
    <source>
        <dbReference type="EMBL" id="QAR32302.1"/>
    </source>
</evidence>
<gene>
    <name evidence="2" type="ORF">EP073_02480</name>
</gene>
<reference evidence="2 3" key="1">
    <citation type="submission" date="2019-01" db="EMBL/GenBank/DDBJ databases">
        <title>Geovibrio thiophilus DSM 11263, complete genome.</title>
        <authorList>
            <person name="Spring S."/>
            <person name="Bunk B."/>
            <person name="Sproer C."/>
        </authorList>
    </citation>
    <scope>NUCLEOTIDE SEQUENCE [LARGE SCALE GENOMIC DNA]</scope>
    <source>
        <strain evidence="2 3">DSM 11263</strain>
    </source>
</reference>
<organism evidence="2 3">
    <name type="scientific">Geovibrio thiophilus</name>
    <dbReference type="NCBI Taxonomy" id="139438"/>
    <lineage>
        <taxon>Bacteria</taxon>
        <taxon>Pseudomonadati</taxon>
        <taxon>Deferribacterota</taxon>
        <taxon>Deferribacteres</taxon>
        <taxon>Deferribacterales</taxon>
        <taxon>Geovibrionaceae</taxon>
        <taxon>Geovibrio</taxon>
    </lineage>
</organism>
<sequence>MEKTLGRLLKYIGLFGVGIVILGLTESLLGFGSEYVSKSIAGHIAGALALNGADTVMTGIWIVVAAPAAGILYVLRYGLRSRNYRLAAMCLIIIAMLCVVMVIGE</sequence>
<keyword evidence="3" id="KW-1185">Reference proteome</keyword>
<dbReference type="AlphaFoldDB" id="A0A410JVT5"/>
<accession>A0A410JVT5</accession>
<protein>
    <submittedName>
        <fullName evidence="2">DUF1634 domain-containing protein</fullName>
    </submittedName>
</protein>
<dbReference type="Proteomes" id="UP000287502">
    <property type="component" value="Chromosome"/>
</dbReference>